<gene>
    <name evidence="6" type="ORF">ACI2L5_44275</name>
</gene>
<dbReference type="InterPro" id="IPR000415">
    <property type="entry name" value="Nitroreductase-like"/>
</dbReference>
<dbReference type="GO" id="GO:0035527">
    <property type="term" value="F:3-hydroxypropionate dehydrogenase (NADP+) activity"/>
    <property type="evidence" value="ECO:0007669"/>
    <property type="project" value="UniProtKB-EC"/>
</dbReference>
<name>A0ABW8M105_9ACTN</name>
<keyword evidence="7" id="KW-1185">Reference proteome</keyword>
<sequence length="206" mass="22701">MSAPENSDALRPLTLAPEAQNQLFLEARTANTFTDEPVTDEQVRAIYELVKFAPTSMNQQPLRVVLVRSKEARDRLVSHMTGRNQEKTGKAPLVAVLAADLDFHEELPKLVPFMENPQDIFAEPNVREASAQFNAALQVGYFILGVRAAGLAAGPMIGFDHEAVSKEFFADGRHRAVCVVNIGMPGPDAWMGRLPRLEYDEVVTAV</sequence>
<proteinExistence type="predicted"/>
<keyword evidence="2" id="KW-0288">FMN</keyword>
<comment type="caution">
    <text evidence="6">The sequence shown here is derived from an EMBL/GenBank/DDBJ whole genome shotgun (WGS) entry which is preliminary data.</text>
</comment>
<dbReference type="PANTHER" id="PTHR43543:SF1">
    <property type="entry name" value="MALONIC SEMIALDEHYDE REDUCTASE RUTE-RELATED"/>
    <property type="match status" value="1"/>
</dbReference>
<dbReference type="Gene3D" id="3.40.109.10">
    <property type="entry name" value="NADH Oxidase"/>
    <property type="match status" value="1"/>
</dbReference>
<keyword evidence="4 6" id="KW-0560">Oxidoreductase</keyword>
<evidence type="ECO:0000259" key="5">
    <source>
        <dbReference type="Pfam" id="PF00881"/>
    </source>
</evidence>
<evidence type="ECO:0000256" key="3">
    <source>
        <dbReference type="ARBA" id="ARBA00022857"/>
    </source>
</evidence>
<evidence type="ECO:0000256" key="2">
    <source>
        <dbReference type="ARBA" id="ARBA00022643"/>
    </source>
</evidence>
<evidence type="ECO:0000313" key="6">
    <source>
        <dbReference type="EMBL" id="MFK4271864.1"/>
    </source>
</evidence>
<dbReference type="CDD" id="cd02148">
    <property type="entry name" value="RutE-like"/>
    <property type="match status" value="1"/>
</dbReference>
<accession>A0ABW8M105</accession>
<dbReference type="EMBL" id="JBJDQH010000021">
    <property type="protein sequence ID" value="MFK4271864.1"/>
    <property type="molecule type" value="Genomic_DNA"/>
</dbReference>
<protein>
    <submittedName>
        <fullName evidence="6">Malonic semialdehyde reductase</fullName>
        <ecNumber evidence="6">1.1.1.298</ecNumber>
    </submittedName>
</protein>
<dbReference type="InterPro" id="IPR023936">
    <property type="entry name" value="RutE-like"/>
</dbReference>
<feature type="domain" description="Nitroreductase" evidence="5">
    <location>
        <begin position="28"/>
        <end position="183"/>
    </location>
</feature>
<organism evidence="6 7">
    <name type="scientific">Streptomyces milbemycinicus</name>
    <dbReference type="NCBI Taxonomy" id="476552"/>
    <lineage>
        <taxon>Bacteria</taxon>
        <taxon>Bacillati</taxon>
        <taxon>Actinomycetota</taxon>
        <taxon>Actinomycetes</taxon>
        <taxon>Kitasatosporales</taxon>
        <taxon>Streptomycetaceae</taxon>
        <taxon>Streptomyces</taxon>
    </lineage>
</organism>
<keyword evidence="1" id="KW-0285">Flavoprotein</keyword>
<dbReference type="EC" id="1.1.1.298" evidence="6"/>
<dbReference type="InterPro" id="IPR050461">
    <property type="entry name" value="Nitroreductase_HadB/RutE"/>
</dbReference>
<evidence type="ECO:0000256" key="4">
    <source>
        <dbReference type="ARBA" id="ARBA00023002"/>
    </source>
</evidence>
<dbReference type="InterPro" id="IPR029479">
    <property type="entry name" value="Nitroreductase"/>
</dbReference>
<dbReference type="RefSeq" id="WP_358627809.1">
    <property type="nucleotide sequence ID" value="NZ_JBFACG010000001.1"/>
</dbReference>
<dbReference type="NCBIfam" id="NF003768">
    <property type="entry name" value="PRK05365.1"/>
    <property type="match status" value="1"/>
</dbReference>
<dbReference type="Proteomes" id="UP001620295">
    <property type="component" value="Unassembled WGS sequence"/>
</dbReference>
<evidence type="ECO:0000256" key="1">
    <source>
        <dbReference type="ARBA" id="ARBA00022630"/>
    </source>
</evidence>
<reference evidence="6 7" key="1">
    <citation type="submission" date="2024-11" db="EMBL/GenBank/DDBJ databases">
        <title>The Natural Products Discovery Center: Release of the First 8490 Sequenced Strains for Exploring Actinobacteria Biosynthetic Diversity.</title>
        <authorList>
            <person name="Kalkreuter E."/>
            <person name="Kautsar S.A."/>
            <person name="Yang D."/>
            <person name="Bader C.D."/>
            <person name="Teijaro C.N."/>
            <person name="Fluegel L."/>
            <person name="Davis C.M."/>
            <person name="Simpson J.R."/>
            <person name="Lauterbach L."/>
            <person name="Steele A.D."/>
            <person name="Gui C."/>
            <person name="Meng S."/>
            <person name="Li G."/>
            <person name="Viehrig K."/>
            <person name="Ye F."/>
            <person name="Su P."/>
            <person name="Kiefer A.F."/>
            <person name="Nichols A."/>
            <person name="Cepeda A.J."/>
            <person name="Yan W."/>
            <person name="Fan B."/>
            <person name="Jiang Y."/>
            <person name="Adhikari A."/>
            <person name="Zheng C.-J."/>
            <person name="Schuster L."/>
            <person name="Cowan T.M."/>
            <person name="Smanski M.J."/>
            <person name="Chevrette M.G."/>
            <person name="De Carvalho L.P.S."/>
            <person name="Shen B."/>
        </authorList>
    </citation>
    <scope>NUCLEOTIDE SEQUENCE [LARGE SCALE GENOMIC DNA]</scope>
    <source>
        <strain evidence="6 7">NPDC020863</strain>
    </source>
</reference>
<dbReference type="SUPFAM" id="SSF55469">
    <property type="entry name" value="FMN-dependent nitroreductase-like"/>
    <property type="match status" value="1"/>
</dbReference>
<keyword evidence="3" id="KW-0521">NADP</keyword>
<dbReference type="Pfam" id="PF00881">
    <property type="entry name" value="Nitroreductase"/>
    <property type="match status" value="1"/>
</dbReference>
<dbReference type="PANTHER" id="PTHR43543">
    <property type="entry name" value="MALONIC SEMIALDEHYDE REDUCTASE RUTE-RELATED"/>
    <property type="match status" value="1"/>
</dbReference>
<evidence type="ECO:0000313" key="7">
    <source>
        <dbReference type="Proteomes" id="UP001620295"/>
    </source>
</evidence>